<name>U3U7K8_9GAMM</name>
<dbReference type="AlphaFoldDB" id="U3U7K8"/>
<dbReference type="EMBL" id="AP012554">
    <property type="protein sequence ID" value="BAO00397.1"/>
    <property type="molecule type" value="Genomic_DNA"/>
</dbReference>
<proteinExistence type="predicted"/>
<evidence type="ECO:0000313" key="2">
    <source>
        <dbReference type="Proteomes" id="UP000016900"/>
    </source>
</evidence>
<dbReference type="Proteomes" id="UP000016900">
    <property type="component" value="Chromosome"/>
</dbReference>
<reference evidence="1 2" key="1">
    <citation type="submission" date="2012-10" db="EMBL/GenBank/DDBJ databases">
        <title>Genome sequence of the symbiont of the pentatomidae stink bug Halyomorpha halys.</title>
        <authorList>
            <person name="Kobayashi H."/>
            <person name="Fujii-Muramatsu R."/>
            <person name="Takeishi K."/>
            <person name="Noda H."/>
        </authorList>
    </citation>
    <scope>NUCLEOTIDE SEQUENCE [LARGE SCALE GENOMIC DNA]</scope>
</reference>
<organism evidence="1 2">
    <name type="scientific">Candidatus Pantoea carbekii</name>
    <dbReference type="NCBI Taxonomy" id="1235990"/>
    <lineage>
        <taxon>Bacteria</taxon>
        <taxon>Pseudomonadati</taxon>
        <taxon>Pseudomonadota</taxon>
        <taxon>Gammaproteobacteria</taxon>
        <taxon>Enterobacterales</taxon>
        <taxon>Erwiniaceae</taxon>
        <taxon>Pantoea</taxon>
    </lineage>
</organism>
<evidence type="ECO:0000313" key="1">
    <source>
        <dbReference type="EMBL" id="BAO00397.1"/>
    </source>
</evidence>
<accession>U3U7K8</accession>
<keyword evidence="2" id="KW-1185">Reference proteome</keyword>
<sequence>MRLNKYNNVQIFCGSLIIKILKNVIDTYITKQTLNKFIEKHAYSIGWQELYLWNLKSISN</sequence>
<dbReference type="KEGG" id="hhs:HHS_04270"/>
<protein>
    <submittedName>
        <fullName evidence="1">Uncharacterized protein</fullName>
    </submittedName>
</protein>
<gene>
    <name evidence="1" type="ORF">HHS_04270</name>
</gene>